<feature type="compositionally biased region" description="Basic residues" evidence="5">
    <location>
        <begin position="37"/>
        <end position="47"/>
    </location>
</feature>
<proteinExistence type="predicted"/>
<feature type="domain" description="C3H1-type" evidence="6">
    <location>
        <begin position="316"/>
        <end position="342"/>
    </location>
</feature>
<keyword evidence="8" id="KW-1185">Reference proteome</keyword>
<evidence type="ECO:0000313" key="8">
    <source>
        <dbReference type="Proteomes" id="UP001175261"/>
    </source>
</evidence>
<evidence type="ECO:0000259" key="6">
    <source>
        <dbReference type="PROSITE" id="PS50103"/>
    </source>
</evidence>
<evidence type="ECO:0000256" key="1">
    <source>
        <dbReference type="ARBA" id="ARBA00022723"/>
    </source>
</evidence>
<reference evidence="7" key="1">
    <citation type="submission" date="2022-10" db="EMBL/GenBank/DDBJ databases">
        <title>Determination and structural analysis of whole genome sequence of Sarocladium strictum F4-1.</title>
        <authorList>
            <person name="Hu L."/>
            <person name="Jiang Y."/>
        </authorList>
    </citation>
    <scope>NUCLEOTIDE SEQUENCE</scope>
    <source>
        <strain evidence="7">F4-1</strain>
    </source>
</reference>
<feature type="compositionally biased region" description="Basic residues" evidence="5">
    <location>
        <begin position="59"/>
        <end position="68"/>
    </location>
</feature>
<dbReference type="GO" id="GO:0008270">
    <property type="term" value="F:zinc ion binding"/>
    <property type="evidence" value="ECO:0007669"/>
    <property type="project" value="UniProtKB-KW"/>
</dbReference>
<feature type="compositionally biased region" description="Acidic residues" evidence="5">
    <location>
        <begin position="405"/>
        <end position="439"/>
    </location>
</feature>
<feature type="region of interest" description="Disordered" evidence="5">
    <location>
        <begin position="18"/>
        <end position="47"/>
    </location>
</feature>
<dbReference type="PANTHER" id="PTHR46156">
    <property type="entry name" value="CCCH ZINGC FINGER"/>
    <property type="match status" value="1"/>
</dbReference>
<evidence type="ECO:0000256" key="3">
    <source>
        <dbReference type="ARBA" id="ARBA00022833"/>
    </source>
</evidence>
<feature type="zinc finger region" description="C3H1-type" evidence="4">
    <location>
        <begin position="287"/>
        <end position="315"/>
    </location>
</feature>
<accession>A0AA39GHV0</accession>
<dbReference type="FunFam" id="4.10.1000.10:FF:000035">
    <property type="entry name" value="CCCH zinc finger protein, variant"/>
    <property type="match status" value="1"/>
</dbReference>
<keyword evidence="1 4" id="KW-0479">Metal-binding</keyword>
<dbReference type="InterPro" id="IPR000571">
    <property type="entry name" value="Znf_CCCH"/>
</dbReference>
<protein>
    <recommendedName>
        <fullName evidence="6">C3H1-type domain-containing protein</fullName>
    </recommendedName>
</protein>
<keyword evidence="2 4" id="KW-0863">Zinc-finger</keyword>
<name>A0AA39GHV0_SARSR</name>
<feature type="zinc finger region" description="C3H1-type" evidence="4">
    <location>
        <begin position="343"/>
        <end position="371"/>
    </location>
</feature>
<keyword evidence="3 4" id="KW-0862">Zinc</keyword>
<feature type="compositionally biased region" description="Basic and acidic residues" evidence="5">
    <location>
        <begin position="440"/>
        <end position="449"/>
    </location>
</feature>
<feature type="domain" description="C3H1-type" evidence="6">
    <location>
        <begin position="343"/>
        <end position="371"/>
    </location>
</feature>
<evidence type="ECO:0000256" key="2">
    <source>
        <dbReference type="ARBA" id="ARBA00022771"/>
    </source>
</evidence>
<dbReference type="GO" id="GO:0005634">
    <property type="term" value="C:nucleus"/>
    <property type="evidence" value="ECO:0007669"/>
    <property type="project" value="TreeGrafter"/>
</dbReference>
<feature type="region of interest" description="Disordered" evidence="5">
    <location>
        <begin position="397"/>
        <end position="449"/>
    </location>
</feature>
<feature type="compositionally biased region" description="Polar residues" evidence="5">
    <location>
        <begin position="69"/>
        <end position="95"/>
    </location>
</feature>
<sequence length="449" mass="49758">MTDEEKELLARIGQLAGQINRHKNKQTGDRHSPNLHPAHHRSNTYHHSTRPYANAHRVVRSQPHRHRTLQLNNGTATSPSASSNADSGAESSGWVSKTDRHRQLINADIYAKQSQDRAKAIEETRKLKLKAQSRGEKARFNAFLKHQSVNHGATTGTTAHSGKNDIIVEDIKFRVAEGGKKLVRLPGDANAGLPTPKTVSVAGVQFHRTKTGNLVANRVLKEQRRSGVKKVDQLCKIFSMTGNADSWPDRKLRIRGGLWFATPPRSILTLPLGSCQKGSRCRYVHDPQKVAVCKDFLKDGKCAHGESCDLSHELTPERVPNCLHFAKGHCAKADCPYTHSKASPGAPVCRAFGFYGFCTNGAACTERHVFECPDFSNTGRCKIKGCKLPHRERASVLRNQNRNEDENEDVSSDEEEAHSDDVDSDAVAEFIEADSDDSDFEHAKDFIPL</sequence>
<evidence type="ECO:0000256" key="5">
    <source>
        <dbReference type="SAM" id="MobiDB-lite"/>
    </source>
</evidence>
<dbReference type="AlphaFoldDB" id="A0AA39GHV0"/>
<dbReference type="PANTHER" id="PTHR46156:SF1">
    <property type="entry name" value="ZINC FINGER CCCH DOMAIN-CONTAINING PROTEIN 3"/>
    <property type="match status" value="1"/>
</dbReference>
<feature type="zinc finger region" description="C3H1-type" evidence="4">
    <location>
        <begin position="316"/>
        <end position="342"/>
    </location>
</feature>
<dbReference type="PROSITE" id="PS50103">
    <property type="entry name" value="ZF_C3H1"/>
    <property type="match status" value="3"/>
</dbReference>
<dbReference type="InterPro" id="IPR036855">
    <property type="entry name" value="Znf_CCCH_sf"/>
</dbReference>
<gene>
    <name evidence="7" type="ORF">NLU13_3876</name>
</gene>
<evidence type="ECO:0000256" key="4">
    <source>
        <dbReference type="PROSITE-ProRule" id="PRU00723"/>
    </source>
</evidence>
<dbReference type="Gene3D" id="4.10.1000.10">
    <property type="entry name" value="Zinc finger, CCCH-type"/>
    <property type="match status" value="2"/>
</dbReference>
<comment type="caution">
    <text evidence="7">The sequence shown here is derived from an EMBL/GenBank/DDBJ whole genome shotgun (WGS) entry which is preliminary data.</text>
</comment>
<organism evidence="7 8">
    <name type="scientific">Sarocladium strictum</name>
    <name type="common">Black bundle disease fungus</name>
    <name type="synonym">Acremonium strictum</name>
    <dbReference type="NCBI Taxonomy" id="5046"/>
    <lineage>
        <taxon>Eukaryota</taxon>
        <taxon>Fungi</taxon>
        <taxon>Dikarya</taxon>
        <taxon>Ascomycota</taxon>
        <taxon>Pezizomycotina</taxon>
        <taxon>Sordariomycetes</taxon>
        <taxon>Hypocreomycetidae</taxon>
        <taxon>Hypocreales</taxon>
        <taxon>Sarocladiaceae</taxon>
        <taxon>Sarocladium</taxon>
    </lineage>
</organism>
<feature type="domain" description="C3H1-type" evidence="6">
    <location>
        <begin position="287"/>
        <end position="315"/>
    </location>
</feature>
<dbReference type="EMBL" id="JAPDFR010000003">
    <property type="protein sequence ID" value="KAK0387630.1"/>
    <property type="molecule type" value="Genomic_DNA"/>
</dbReference>
<feature type="region of interest" description="Disordered" evidence="5">
    <location>
        <begin position="59"/>
        <end position="98"/>
    </location>
</feature>
<dbReference type="Proteomes" id="UP001175261">
    <property type="component" value="Unassembled WGS sequence"/>
</dbReference>
<evidence type="ECO:0000313" key="7">
    <source>
        <dbReference type="EMBL" id="KAK0387630.1"/>
    </source>
</evidence>
<dbReference type="SUPFAM" id="SSF90229">
    <property type="entry name" value="CCCH zinc finger"/>
    <property type="match status" value="2"/>
</dbReference>
<dbReference type="SMART" id="SM00356">
    <property type="entry name" value="ZnF_C3H1"/>
    <property type="match status" value="3"/>
</dbReference>